<dbReference type="PANTHER" id="PTHR11455">
    <property type="entry name" value="CRYPTOCHROME"/>
    <property type="match status" value="1"/>
</dbReference>
<dbReference type="GO" id="GO:0071949">
    <property type="term" value="F:FAD binding"/>
    <property type="evidence" value="ECO:0007669"/>
    <property type="project" value="TreeGrafter"/>
</dbReference>
<dbReference type="InterPro" id="IPR006050">
    <property type="entry name" value="DNA_photolyase_N"/>
</dbReference>
<comment type="caution">
    <text evidence="8">The sequence shown here is derived from an EMBL/GenBank/DDBJ whole genome shotgun (WGS) entry which is preliminary data.</text>
</comment>
<name>A0A3N6ZI22_9ACTN</name>
<dbReference type="GO" id="GO:0006950">
    <property type="term" value="P:response to stress"/>
    <property type="evidence" value="ECO:0007669"/>
    <property type="project" value="UniProtKB-ARBA"/>
</dbReference>
<sequence length="442" mass="50596">MWFRTDLRLLDHPALVAAVEDGPDGVLPLLVLDDRFWGPGARVRQAYLSALLRDLDERIGGLHVVRGDPVREVPRMADLVGAESVHVSADFTPYGTERDAEVENALDVPLVRTGSPYAVSPGRVVKEDGEPYRVFTPFFRAWQEHGWRAPAPEPADIVWLRPAEPSHPLPDVPAPEGVRLPPVGERAAREHWHEWLETHLEDYADTRDRPDLDTTSRMSVHLKWGTMHPRTVLADLAERPGDGTDAYVRELAFREFYADVLYRRPDSAFGYYDRRLEHLPYDEPGADVEAWREGRTGFPIVDAGMRQLLREGWMHNRVRMIVASFLVKDLHVEWTHGAAHFLDRLVDADLASNQHNWQWVAGSGTDPAPYFRVFNPVTQGRKFDPDGAYIRRWVPELAHLEAPAIHEPWKLTEPPPDYPPPLVDHAEERREALRRYDELRGR</sequence>
<reference evidence="8 9" key="1">
    <citation type="submission" date="2018-11" db="EMBL/GenBank/DDBJ databases">
        <authorList>
            <person name="Li F."/>
        </authorList>
    </citation>
    <scope>NUCLEOTIDE SEQUENCE [LARGE SCALE GENOMIC DNA]</scope>
    <source>
        <strain evidence="8 9">YS17T</strain>
    </source>
</reference>
<dbReference type="Pfam" id="PF03441">
    <property type="entry name" value="FAD_binding_7"/>
    <property type="match status" value="1"/>
</dbReference>
<dbReference type="GO" id="GO:0009416">
    <property type="term" value="P:response to light stimulus"/>
    <property type="evidence" value="ECO:0007669"/>
    <property type="project" value="TreeGrafter"/>
</dbReference>
<feature type="region of interest" description="Disordered" evidence="6">
    <location>
        <begin position="408"/>
        <end position="427"/>
    </location>
</feature>
<keyword evidence="2 4" id="KW-0274">FAD</keyword>
<feature type="binding site" evidence="4">
    <location>
        <begin position="215"/>
        <end position="219"/>
    </location>
    <ligand>
        <name>FAD</name>
        <dbReference type="ChEBI" id="CHEBI:57692"/>
    </ligand>
</feature>
<feature type="binding site" evidence="4">
    <location>
        <begin position="250"/>
        <end position="257"/>
    </location>
    <ligand>
        <name>FAD</name>
        <dbReference type="ChEBI" id="CHEBI:57692"/>
    </ligand>
</feature>
<dbReference type="GO" id="GO:0003677">
    <property type="term" value="F:DNA binding"/>
    <property type="evidence" value="ECO:0007669"/>
    <property type="project" value="TreeGrafter"/>
</dbReference>
<dbReference type="Proteomes" id="UP000275225">
    <property type="component" value="Unassembled WGS sequence"/>
</dbReference>
<evidence type="ECO:0000256" key="1">
    <source>
        <dbReference type="ARBA" id="ARBA00022630"/>
    </source>
</evidence>
<proteinExistence type="inferred from homology"/>
<evidence type="ECO:0000256" key="2">
    <source>
        <dbReference type="ARBA" id="ARBA00022827"/>
    </source>
</evidence>
<organism evidence="8 9">
    <name type="scientific">Aeromicrobium camelliae</name>
    <dbReference type="NCBI Taxonomy" id="1538144"/>
    <lineage>
        <taxon>Bacteria</taxon>
        <taxon>Bacillati</taxon>
        <taxon>Actinomycetota</taxon>
        <taxon>Actinomycetes</taxon>
        <taxon>Propionibacteriales</taxon>
        <taxon>Nocardioidaceae</taxon>
        <taxon>Aeromicrobium</taxon>
    </lineage>
</organism>
<dbReference type="GO" id="GO:0006139">
    <property type="term" value="P:nucleobase-containing compound metabolic process"/>
    <property type="evidence" value="ECO:0007669"/>
    <property type="project" value="UniProtKB-ARBA"/>
</dbReference>
<dbReference type="EMBL" id="RQJX01000002">
    <property type="protein sequence ID" value="RQN09821.1"/>
    <property type="molecule type" value="Genomic_DNA"/>
</dbReference>
<feature type="domain" description="Photolyase/cryptochrome alpha/beta" evidence="7">
    <location>
        <begin position="1"/>
        <end position="121"/>
    </location>
</feature>
<accession>A0A3N6ZI22</accession>
<dbReference type="InterPro" id="IPR002081">
    <property type="entry name" value="Cryptochrome/DNA_photolyase_1"/>
</dbReference>
<feature type="binding site" evidence="4">
    <location>
        <begin position="347"/>
        <end position="349"/>
    </location>
    <ligand>
        <name>FAD</name>
        <dbReference type="ChEBI" id="CHEBI:57692"/>
    </ligand>
</feature>
<dbReference type="RefSeq" id="WP_124235674.1">
    <property type="nucleotide sequence ID" value="NZ_RQJX01000002.1"/>
</dbReference>
<dbReference type="GO" id="GO:0003904">
    <property type="term" value="F:deoxyribodipyrimidine photo-lyase activity"/>
    <property type="evidence" value="ECO:0007669"/>
    <property type="project" value="TreeGrafter"/>
</dbReference>
<evidence type="ECO:0000256" key="5">
    <source>
        <dbReference type="RuleBase" id="RU004182"/>
    </source>
</evidence>
<feature type="compositionally biased region" description="Pro residues" evidence="6">
    <location>
        <begin position="413"/>
        <end position="422"/>
    </location>
</feature>
<dbReference type="OrthoDB" id="9772484at2"/>
<dbReference type="SUPFAM" id="SSF48173">
    <property type="entry name" value="Cryptochrome/photolyase FAD-binding domain"/>
    <property type="match status" value="1"/>
</dbReference>
<keyword evidence="1 4" id="KW-0285">Flavoprotein</keyword>
<dbReference type="InterPro" id="IPR014729">
    <property type="entry name" value="Rossmann-like_a/b/a_fold"/>
</dbReference>
<dbReference type="Pfam" id="PF00875">
    <property type="entry name" value="DNA_photolyase"/>
    <property type="match status" value="1"/>
</dbReference>
<dbReference type="PANTHER" id="PTHR11455:SF9">
    <property type="entry name" value="CRYPTOCHROME CIRCADIAN CLOCK 5 ISOFORM X1"/>
    <property type="match status" value="1"/>
</dbReference>
<dbReference type="AlphaFoldDB" id="A0A3N6ZI22"/>
<evidence type="ECO:0000256" key="4">
    <source>
        <dbReference type="PIRSR" id="PIRSR602081-1"/>
    </source>
</evidence>
<feature type="binding site" evidence="4">
    <location>
        <position position="203"/>
    </location>
    <ligand>
        <name>FAD</name>
        <dbReference type="ChEBI" id="CHEBI:57692"/>
    </ligand>
</feature>
<dbReference type="InterPro" id="IPR036134">
    <property type="entry name" value="Crypto/Photolyase_FAD-like_sf"/>
</dbReference>
<dbReference type="InterPro" id="IPR036155">
    <property type="entry name" value="Crypto/Photolyase_N_sf"/>
</dbReference>
<protein>
    <submittedName>
        <fullName evidence="8">Deoxyribodipyrimidine photo-lyase</fullName>
    </submittedName>
</protein>
<evidence type="ECO:0000256" key="3">
    <source>
        <dbReference type="ARBA" id="ARBA00022991"/>
    </source>
</evidence>
<comment type="similarity">
    <text evidence="5">Belongs to the DNA photolyase family.</text>
</comment>
<keyword evidence="8" id="KW-0456">Lyase</keyword>
<gene>
    <name evidence="8" type="ORF">EHW97_02795</name>
</gene>
<comment type="cofactor">
    <cofactor evidence="4">
        <name>FAD</name>
        <dbReference type="ChEBI" id="CHEBI:57692"/>
    </cofactor>
    <text evidence="4">Binds 1 FAD per subunit.</text>
</comment>
<dbReference type="InterPro" id="IPR005101">
    <property type="entry name" value="Cryptochr/Photolyase_FAD-bd"/>
</dbReference>
<dbReference type="PROSITE" id="PS00394">
    <property type="entry name" value="DNA_PHOTOLYASES_1_1"/>
    <property type="match status" value="1"/>
</dbReference>
<dbReference type="Gene3D" id="1.25.40.80">
    <property type="match status" value="1"/>
</dbReference>
<evidence type="ECO:0000313" key="9">
    <source>
        <dbReference type="Proteomes" id="UP000275225"/>
    </source>
</evidence>
<dbReference type="PRINTS" id="PR00147">
    <property type="entry name" value="DNAPHOTLYASE"/>
</dbReference>
<feature type="binding site" evidence="4">
    <location>
        <position position="247"/>
    </location>
    <ligand>
        <name>FAD</name>
        <dbReference type="ChEBI" id="CHEBI:57692"/>
    </ligand>
</feature>
<evidence type="ECO:0000259" key="7">
    <source>
        <dbReference type="PROSITE" id="PS51645"/>
    </source>
</evidence>
<dbReference type="Gene3D" id="3.40.50.620">
    <property type="entry name" value="HUPs"/>
    <property type="match status" value="1"/>
</dbReference>
<evidence type="ECO:0000256" key="6">
    <source>
        <dbReference type="SAM" id="MobiDB-lite"/>
    </source>
</evidence>
<dbReference type="PROSITE" id="PS51645">
    <property type="entry name" value="PHR_CRY_ALPHA_BETA"/>
    <property type="match status" value="1"/>
</dbReference>
<keyword evidence="9" id="KW-1185">Reference proteome</keyword>
<dbReference type="SUPFAM" id="SSF52425">
    <property type="entry name" value="Cryptochrome/photolyase, N-terminal domain"/>
    <property type="match status" value="1"/>
</dbReference>
<evidence type="ECO:0000313" key="8">
    <source>
        <dbReference type="EMBL" id="RQN09821.1"/>
    </source>
</evidence>
<dbReference type="InterPro" id="IPR018394">
    <property type="entry name" value="DNA_photolyase_1_CS_C"/>
</dbReference>
<dbReference type="Gene3D" id="1.10.579.10">
    <property type="entry name" value="DNA Cyclobutane Dipyrimidine Photolyase, subunit A, domain 3"/>
    <property type="match status" value="1"/>
</dbReference>
<keyword evidence="3 5" id="KW-0157">Chromophore</keyword>